<proteinExistence type="predicted"/>
<dbReference type="EMBL" id="BART01021458">
    <property type="protein sequence ID" value="GAH00491.1"/>
    <property type="molecule type" value="Genomic_DNA"/>
</dbReference>
<protein>
    <submittedName>
        <fullName evidence="2">Uncharacterized protein</fullName>
    </submittedName>
</protein>
<reference evidence="2" key="1">
    <citation type="journal article" date="2014" name="Front. Microbiol.">
        <title>High frequency of phylogenetically diverse reductive dehalogenase-homologous genes in deep subseafloor sedimentary metagenomes.</title>
        <authorList>
            <person name="Kawai M."/>
            <person name="Futagami T."/>
            <person name="Toyoda A."/>
            <person name="Takaki Y."/>
            <person name="Nishi S."/>
            <person name="Hori S."/>
            <person name="Arai W."/>
            <person name="Tsubouchi T."/>
            <person name="Morono Y."/>
            <person name="Uchiyama I."/>
            <person name="Ito T."/>
            <person name="Fujiyama A."/>
            <person name="Inagaki F."/>
            <person name="Takami H."/>
        </authorList>
    </citation>
    <scope>NUCLEOTIDE SEQUENCE</scope>
    <source>
        <strain evidence="2">Expedition CK06-06</strain>
    </source>
</reference>
<evidence type="ECO:0000256" key="1">
    <source>
        <dbReference type="SAM" id="Coils"/>
    </source>
</evidence>
<comment type="caution">
    <text evidence="2">The sequence shown here is derived from an EMBL/GenBank/DDBJ whole genome shotgun (WGS) entry which is preliminary data.</text>
</comment>
<accession>X1BXJ4</accession>
<organism evidence="2">
    <name type="scientific">marine sediment metagenome</name>
    <dbReference type="NCBI Taxonomy" id="412755"/>
    <lineage>
        <taxon>unclassified sequences</taxon>
        <taxon>metagenomes</taxon>
        <taxon>ecological metagenomes</taxon>
    </lineage>
</organism>
<name>X1BXJ4_9ZZZZ</name>
<sequence length="85" mass="9675">MKRSLKHLVINTKFDEVWENIKELEARVSTQNTSQLELGVAMVALAERVAALEASNQRAHDRCSRLELDIDLASPEPEPYPQEDE</sequence>
<dbReference type="AlphaFoldDB" id="X1BXJ4"/>
<evidence type="ECO:0000313" key="2">
    <source>
        <dbReference type="EMBL" id="GAH00491.1"/>
    </source>
</evidence>
<feature type="coiled-coil region" evidence="1">
    <location>
        <begin position="42"/>
        <end position="69"/>
    </location>
</feature>
<keyword evidence="1" id="KW-0175">Coiled coil</keyword>
<gene>
    <name evidence="2" type="ORF">S01H4_39574</name>
</gene>